<dbReference type="PANTHER" id="PTHR47683">
    <property type="entry name" value="PSEUDOURIDINE SYNTHASE FAMILY PROTEIN-RELATED"/>
    <property type="match status" value="1"/>
</dbReference>
<dbReference type="eggNOG" id="COG1187">
    <property type="taxonomic scope" value="Bacteria"/>
</dbReference>
<dbReference type="GO" id="GO:0140098">
    <property type="term" value="F:catalytic activity, acting on RNA"/>
    <property type="evidence" value="ECO:0007669"/>
    <property type="project" value="UniProtKB-ARBA"/>
</dbReference>
<dbReference type="InterPro" id="IPR000748">
    <property type="entry name" value="PsdUridine_synth_RsuA/RluB/E/F"/>
</dbReference>
<comment type="caution">
    <text evidence="5">The sequence shown here is derived from an EMBL/GenBank/DDBJ whole genome shotgun (WGS) entry which is preliminary data.</text>
</comment>
<dbReference type="Pfam" id="PF00849">
    <property type="entry name" value="PseudoU_synth_2"/>
    <property type="match status" value="1"/>
</dbReference>
<evidence type="ECO:0000256" key="2">
    <source>
        <dbReference type="ARBA" id="ARBA00023235"/>
    </source>
</evidence>
<dbReference type="PATRIC" id="fig|555500.3.peg.733"/>
<dbReference type="STRING" id="555500.I215_03530"/>
<dbReference type="NCBIfam" id="TIGR00093">
    <property type="entry name" value="pseudouridine synthase"/>
    <property type="match status" value="1"/>
</dbReference>
<dbReference type="Gene3D" id="3.30.70.1560">
    <property type="entry name" value="Alpha-L RNA-binding motif"/>
    <property type="match status" value="1"/>
</dbReference>
<dbReference type="InterPro" id="IPR050343">
    <property type="entry name" value="RsuA_PseudoU_synthase"/>
</dbReference>
<dbReference type="PROSITE" id="PS01149">
    <property type="entry name" value="PSI_RSU"/>
    <property type="match status" value="1"/>
</dbReference>
<dbReference type="EC" id="5.4.99.-" evidence="3"/>
<evidence type="ECO:0000256" key="3">
    <source>
        <dbReference type="RuleBase" id="RU003887"/>
    </source>
</evidence>
<dbReference type="InterPro" id="IPR006145">
    <property type="entry name" value="PsdUridine_synth_RsuA/RluA"/>
</dbReference>
<evidence type="ECO:0000256" key="1">
    <source>
        <dbReference type="ARBA" id="ARBA00008348"/>
    </source>
</evidence>
<dbReference type="SUPFAM" id="SSF55120">
    <property type="entry name" value="Pseudouridine synthase"/>
    <property type="match status" value="1"/>
</dbReference>
<reference evidence="5 6" key="1">
    <citation type="journal article" date="2012" name="J. Bacteriol.">
        <title>Genome Sequence of Galbibacter marinum Type Strain ck-I2-15.</title>
        <authorList>
            <person name="Lai Q."/>
            <person name="Li C."/>
            <person name="Shao Z."/>
        </authorList>
    </citation>
    <scope>NUCLEOTIDE SEQUENCE [LARGE SCALE GENOMIC DNA]</scope>
    <source>
        <strain evidence="6">ck-I2-15</strain>
    </source>
</reference>
<dbReference type="GO" id="GO:0001522">
    <property type="term" value="P:pseudouridine synthesis"/>
    <property type="evidence" value="ECO:0007669"/>
    <property type="project" value="InterPro"/>
</dbReference>
<name>K2P4N0_9FLAO</name>
<dbReference type="Proteomes" id="UP000007364">
    <property type="component" value="Unassembled WGS sequence"/>
</dbReference>
<dbReference type="InterPro" id="IPR020094">
    <property type="entry name" value="TruA/RsuA/RluB/E/F_N"/>
</dbReference>
<comment type="similarity">
    <text evidence="1 3">Belongs to the pseudouridine synthase RsuA family.</text>
</comment>
<dbReference type="GO" id="GO:0009982">
    <property type="term" value="F:pseudouridine synthase activity"/>
    <property type="evidence" value="ECO:0007669"/>
    <property type="project" value="InterPro"/>
</dbReference>
<evidence type="ECO:0000313" key="5">
    <source>
        <dbReference type="EMBL" id="EKF55983.1"/>
    </source>
</evidence>
<dbReference type="PANTHER" id="PTHR47683:SF2">
    <property type="entry name" value="RNA-BINDING S4 DOMAIN-CONTAINING PROTEIN"/>
    <property type="match status" value="1"/>
</dbReference>
<sequence>MNALIYIVKTTFNFNIFATMSHSHKHFKLFKPYGYISQLSSNDTRQLKKKRFLNELYDFESGMMPIGRLDEKSEGLLLMTTDGKLSDQINRSGIEKQYYALLDGQITDKSIDALSKGVHIGLNGEKYLTQPCEVVSIDTPNLPEREKKIRDQRHGPTSWISITITEGKFRQVRKMTAAVGHPTLRLIRVRIGDVYLDSMQPGQVLELTSTAFAAIEQRLK</sequence>
<dbReference type="InterPro" id="IPR018496">
    <property type="entry name" value="PsdUridine_synth_RsuA/RluB_CS"/>
</dbReference>
<evidence type="ECO:0000313" key="6">
    <source>
        <dbReference type="Proteomes" id="UP000007364"/>
    </source>
</evidence>
<dbReference type="EMBL" id="AMSG01000003">
    <property type="protein sequence ID" value="EKF55983.1"/>
    <property type="molecule type" value="Genomic_DNA"/>
</dbReference>
<dbReference type="Gene3D" id="3.30.70.580">
    <property type="entry name" value="Pseudouridine synthase I, catalytic domain, N-terminal subdomain"/>
    <property type="match status" value="1"/>
</dbReference>
<proteinExistence type="inferred from homology"/>
<protein>
    <recommendedName>
        <fullName evidence="3">Pseudouridine synthase</fullName>
        <ecNumber evidence="3">5.4.99.-</ecNumber>
    </recommendedName>
</protein>
<dbReference type="GO" id="GO:0006364">
    <property type="term" value="P:rRNA processing"/>
    <property type="evidence" value="ECO:0007669"/>
    <property type="project" value="UniProtKB-ARBA"/>
</dbReference>
<organism evidence="5 6">
    <name type="scientific">Galbibacter marinus</name>
    <dbReference type="NCBI Taxonomy" id="555500"/>
    <lineage>
        <taxon>Bacteria</taxon>
        <taxon>Pseudomonadati</taxon>
        <taxon>Bacteroidota</taxon>
        <taxon>Flavobacteriia</taxon>
        <taxon>Flavobacteriales</taxon>
        <taxon>Flavobacteriaceae</taxon>
        <taxon>Galbibacter</taxon>
    </lineage>
</organism>
<keyword evidence="6" id="KW-1185">Reference proteome</keyword>
<dbReference type="AlphaFoldDB" id="K2P4N0"/>
<accession>K2P4N0</accession>
<dbReference type="InterPro" id="IPR020103">
    <property type="entry name" value="PsdUridine_synth_cat_dom_sf"/>
</dbReference>
<feature type="domain" description="Pseudouridine synthase RsuA/RluA-like" evidence="4">
    <location>
        <begin position="31"/>
        <end position="178"/>
    </location>
</feature>
<gene>
    <name evidence="5" type="ORF">I215_03530</name>
</gene>
<evidence type="ECO:0000259" key="4">
    <source>
        <dbReference type="Pfam" id="PF00849"/>
    </source>
</evidence>
<keyword evidence="2 3" id="KW-0413">Isomerase</keyword>
<dbReference type="GO" id="GO:0003723">
    <property type="term" value="F:RNA binding"/>
    <property type="evidence" value="ECO:0007669"/>
    <property type="project" value="InterPro"/>
</dbReference>
<dbReference type="InterPro" id="IPR042092">
    <property type="entry name" value="PsdUridine_s_RsuA/RluB/E/F_cat"/>
</dbReference>